<accession>A0A267EYM3</accession>
<dbReference type="AlphaFoldDB" id="A0A267EYM3"/>
<reference evidence="7 8" key="1">
    <citation type="submission" date="2017-06" db="EMBL/GenBank/DDBJ databases">
        <title>A platform for efficient transgenesis in Macrostomum lignano, a flatworm model organism for stem cell research.</title>
        <authorList>
            <person name="Berezikov E."/>
        </authorList>
    </citation>
    <scope>NUCLEOTIDE SEQUENCE [LARGE SCALE GENOMIC DNA]</scope>
    <source>
        <strain evidence="7">DV1</strain>
        <tissue evidence="7">Whole organism</tissue>
    </source>
</reference>
<dbReference type="GO" id="GO:0006508">
    <property type="term" value="P:proteolysis"/>
    <property type="evidence" value="ECO:0007669"/>
    <property type="project" value="UniProtKB-KW"/>
</dbReference>
<dbReference type="Gene3D" id="3.40.390.10">
    <property type="entry name" value="Collagenase (Catalytic Domain)"/>
    <property type="match status" value="1"/>
</dbReference>
<organism evidence="7 8">
    <name type="scientific">Macrostomum lignano</name>
    <dbReference type="NCBI Taxonomy" id="282301"/>
    <lineage>
        <taxon>Eukaryota</taxon>
        <taxon>Metazoa</taxon>
        <taxon>Spiralia</taxon>
        <taxon>Lophotrochozoa</taxon>
        <taxon>Platyhelminthes</taxon>
        <taxon>Rhabditophora</taxon>
        <taxon>Macrostomorpha</taxon>
        <taxon>Macrostomida</taxon>
        <taxon>Macrostomidae</taxon>
        <taxon>Macrostomum</taxon>
    </lineage>
</organism>
<evidence type="ECO:0000313" key="7">
    <source>
        <dbReference type="EMBL" id="PAA66605.1"/>
    </source>
</evidence>
<evidence type="ECO:0000256" key="6">
    <source>
        <dbReference type="ARBA" id="ARBA00023049"/>
    </source>
</evidence>
<dbReference type="SUPFAM" id="SSF55486">
    <property type="entry name" value="Metalloproteases ('zincins'), catalytic domain"/>
    <property type="match status" value="1"/>
</dbReference>
<keyword evidence="8" id="KW-1185">Reference proteome</keyword>
<name>A0A267EYM3_9PLAT</name>
<comment type="cofactor">
    <cofactor evidence="1">
        <name>Zn(2+)</name>
        <dbReference type="ChEBI" id="CHEBI:29105"/>
    </cofactor>
</comment>
<keyword evidence="3" id="KW-0479">Metal-binding</keyword>
<dbReference type="PANTHER" id="PTHR15910:SF1">
    <property type="entry name" value="ARCHAEMETZINCIN-2"/>
    <property type="match status" value="1"/>
</dbReference>
<evidence type="ECO:0000256" key="3">
    <source>
        <dbReference type="ARBA" id="ARBA00022723"/>
    </source>
</evidence>
<dbReference type="GO" id="GO:0008237">
    <property type="term" value="F:metallopeptidase activity"/>
    <property type="evidence" value="ECO:0007669"/>
    <property type="project" value="UniProtKB-KW"/>
</dbReference>
<evidence type="ECO:0000256" key="4">
    <source>
        <dbReference type="ARBA" id="ARBA00022801"/>
    </source>
</evidence>
<evidence type="ECO:0000256" key="5">
    <source>
        <dbReference type="ARBA" id="ARBA00022833"/>
    </source>
</evidence>
<keyword evidence="2" id="KW-0645">Protease</keyword>
<comment type="caution">
    <text evidence="7">The sequence shown here is derived from an EMBL/GenBank/DDBJ whole genome shotgun (WGS) entry which is preliminary data.</text>
</comment>
<dbReference type="Proteomes" id="UP000215902">
    <property type="component" value="Unassembled WGS sequence"/>
</dbReference>
<evidence type="ECO:0000256" key="2">
    <source>
        <dbReference type="ARBA" id="ARBA00022670"/>
    </source>
</evidence>
<evidence type="ECO:0000313" key="8">
    <source>
        <dbReference type="Proteomes" id="UP000215902"/>
    </source>
</evidence>
<protein>
    <submittedName>
        <fullName evidence="7">Uncharacterized protein</fullName>
    </submittedName>
</protein>
<keyword evidence="5" id="KW-0862">Zinc</keyword>
<dbReference type="InterPro" id="IPR024079">
    <property type="entry name" value="MetalloPept_cat_dom_sf"/>
</dbReference>
<keyword evidence="6" id="KW-0482">Metalloprotease</keyword>
<dbReference type="EMBL" id="NIVC01001548">
    <property type="protein sequence ID" value="PAA66605.1"/>
    <property type="molecule type" value="Genomic_DNA"/>
</dbReference>
<feature type="non-terminal residue" evidence="7">
    <location>
        <position position="1"/>
    </location>
</feature>
<dbReference type="Pfam" id="PF07998">
    <property type="entry name" value="Peptidase_M54"/>
    <property type="match status" value="1"/>
</dbReference>
<evidence type="ECO:0000256" key="1">
    <source>
        <dbReference type="ARBA" id="ARBA00001947"/>
    </source>
</evidence>
<dbReference type="GO" id="GO:0046872">
    <property type="term" value="F:metal ion binding"/>
    <property type="evidence" value="ECO:0007669"/>
    <property type="project" value="UniProtKB-KW"/>
</dbReference>
<dbReference type="InterPro" id="IPR012962">
    <property type="entry name" value="Pept_M54_archaemetzincn"/>
</dbReference>
<sequence length="372" mass="40529">NQNAGNSVPEFDCMPSCGRCCPRDGFYRSNRSLLRLEPHRFHRWLLAAGSSNEDQPEDEAELRRLLADSSLAVQLKPASAELRRMQSYSRWKVSMQLNHLLSWFNPDSSGAKRVVLIRQLEPLPPRLSAALRDAMPYLRAYFPCLDLQLQPECGFLAARDDVVRREIKGSIRFEAGSLLRCLLLHHPTATAATGASVQVGVCHTDLYPGPDMLGPGQNGAFILGQSSAMHKAAVVCFGRGSSAPINDGVLDDGESDGAGGNPLTSADWRVRKVLSHELGHLLGLDHCCCFACNMNGSESMAAALTQPLELCPLCLAKVCRLFSGCLLTPAAWAESVLTCLCPDVHPEGSQLKQSVQASVERLKIYSKLDGFV</sequence>
<dbReference type="OrthoDB" id="2365600at2759"/>
<gene>
    <name evidence="7" type="ORF">BOX15_Mlig023153g1</name>
</gene>
<proteinExistence type="predicted"/>
<dbReference type="PANTHER" id="PTHR15910">
    <property type="entry name" value="ARCHAEMETZINCIN"/>
    <property type="match status" value="1"/>
</dbReference>
<keyword evidence="4" id="KW-0378">Hydrolase</keyword>